<accession>A0A9W9VJQ6</accession>
<organism evidence="2 3">
    <name type="scientific">Penicillium concentricum</name>
    <dbReference type="NCBI Taxonomy" id="293559"/>
    <lineage>
        <taxon>Eukaryota</taxon>
        <taxon>Fungi</taxon>
        <taxon>Dikarya</taxon>
        <taxon>Ascomycota</taxon>
        <taxon>Pezizomycotina</taxon>
        <taxon>Eurotiomycetes</taxon>
        <taxon>Eurotiomycetidae</taxon>
        <taxon>Eurotiales</taxon>
        <taxon>Aspergillaceae</taxon>
        <taxon>Penicillium</taxon>
    </lineage>
</organism>
<reference evidence="2" key="2">
    <citation type="journal article" date="2023" name="IMA Fungus">
        <title>Comparative genomic study of the Penicillium genus elucidates a diverse pangenome and 15 lateral gene transfer events.</title>
        <authorList>
            <person name="Petersen C."/>
            <person name="Sorensen T."/>
            <person name="Nielsen M.R."/>
            <person name="Sondergaard T.E."/>
            <person name="Sorensen J.L."/>
            <person name="Fitzpatrick D.A."/>
            <person name="Frisvad J.C."/>
            <person name="Nielsen K.L."/>
        </authorList>
    </citation>
    <scope>NUCLEOTIDE SEQUENCE</scope>
    <source>
        <strain evidence="2">IBT 3081</strain>
    </source>
</reference>
<dbReference type="AlphaFoldDB" id="A0A9W9VJQ6"/>
<sequence length="82" mass="9936">MQRPLLHRWLAIRSSHGDFDWYHRRFNHEDARLSCSCGINKRPEHIALCRLTKRRFQQWPRRPSARPSNKREAVAYLKSLEP</sequence>
<dbReference type="EMBL" id="JAPZBT010000001">
    <property type="protein sequence ID" value="KAJ5384743.1"/>
    <property type="molecule type" value="Genomic_DNA"/>
</dbReference>
<comment type="caution">
    <text evidence="2">The sequence shown here is derived from an EMBL/GenBank/DDBJ whole genome shotgun (WGS) entry which is preliminary data.</text>
</comment>
<feature type="region of interest" description="Disordered" evidence="1">
    <location>
        <begin position="60"/>
        <end position="82"/>
    </location>
</feature>
<gene>
    <name evidence="2" type="ORF">N7517_002654</name>
</gene>
<dbReference type="Proteomes" id="UP001147752">
    <property type="component" value="Unassembled WGS sequence"/>
</dbReference>
<dbReference type="OrthoDB" id="5080849at2759"/>
<evidence type="ECO:0000313" key="3">
    <source>
        <dbReference type="Proteomes" id="UP001147752"/>
    </source>
</evidence>
<dbReference type="GeneID" id="81459567"/>
<keyword evidence="3" id="KW-1185">Reference proteome</keyword>
<evidence type="ECO:0000313" key="2">
    <source>
        <dbReference type="EMBL" id="KAJ5384743.1"/>
    </source>
</evidence>
<evidence type="ECO:0000256" key="1">
    <source>
        <dbReference type="SAM" id="MobiDB-lite"/>
    </source>
</evidence>
<proteinExistence type="predicted"/>
<name>A0A9W9VJQ6_9EURO</name>
<dbReference type="RefSeq" id="XP_056584519.1">
    <property type="nucleotide sequence ID" value="XM_056720384.1"/>
</dbReference>
<reference evidence="2" key="1">
    <citation type="submission" date="2022-12" db="EMBL/GenBank/DDBJ databases">
        <authorList>
            <person name="Petersen C."/>
        </authorList>
    </citation>
    <scope>NUCLEOTIDE SEQUENCE</scope>
    <source>
        <strain evidence="2">IBT 3081</strain>
    </source>
</reference>
<protein>
    <submittedName>
        <fullName evidence="2">Uncharacterized protein</fullName>
    </submittedName>
</protein>